<dbReference type="SUPFAM" id="SSF57850">
    <property type="entry name" value="RING/U-box"/>
    <property type="match status" value="1"/>
</dbReference>
<feature type="coiled-coil region" evidence="5">
    <location>
        <begin position="157"/>
        <end position="217"/>
    </location>
</feature>
<dbReference type="OMA" id="CTSEAHS"/>
<dbReference type="InterPro" id="IPR013083">
    <property type="entry name" value="Znf_RING/FYVE/PHD"/>
</dbReference>
<dbReference type="InterPro" id="IPR017907">
    <property type="entry name" value="Znf_RING_CS"/>
</dbReference>
<dbReference type="PROSITE" id="PS00518">
    <property type="entry name" value="ZF_RING_1"/>
    <property type="match status" value="1"/>
</dbReference>
<dbReference type="EnsemblMetazoa" id="XM_038210190.1">
    <property type="protein sequence ID" value="XP_038066118.1"/>
    <property type="gene ID" value="LOC119736167"/>
</dbReference>
<name>A0A914AR34_PATMI</name>
<dbReference type="SMART" id="SM00184">
    <property type="entry name" value="RING"/>
    <property type="match status" value="1"/>
</dbReference>
<keyword evidence="5" id="KW-0175">Coiled coil</keyword>
<dbReference type="Pfam" id="PF13445">
    <property type="entry name" value="zf-RING_UBOX"/>
    <property type="match status" value="1"/>
</dbReference>
<evidence type="ECO:0000256" key="1">
    <source>
        <dbReference type="ARBA" id="ARBA00022723"/>
    </source>
</evidence>
<sequence length="305" mass="33869">MATGASAFSVWGKVGEEHMQCPVCQDYFKQPKILNCQHSVCEACLEKEKVSAVSKVECPVCWQATTLPQDGGVSALRTNFKLVDMVEAAHKLHQRERGSVPVCRAHSWKESRLYCNTCRELICEVCTSEAHSGHEHQAVGAAASEARQAAEGSIAIIKALTKDLEDKLKVIQEVERDLKTAAEDSRQELDQRANEEVARVRAAKQRIKDEINSTEKARARTLADCKREYTVMGENMKSAVDGYRAAVESGNYAGDYEFVSLQPKIAELAELGGRKGPKVEPALSVLRFERFESEDNIRLGRLVDK</sequence>
<evidence type="ECO:0000313" key="8">
    <source>
        <dbReference type="EnsemblMetazoa" id="XP_038066118.1"/>
    </source>
</evidence>
<dbReference type="InterPro" id="IPR000315">
    <property type="entry name" value="Znf_B-box"/>
</dbReference>
<dbReference type="GO" id="GO:0008270">
    <property type="term" value="F:zinc ion binding"/>
    <property type="evidence" value="ECO:0007669"/>
    <property type="project" value="UniProtKB-KW"/>
</dbReference>
<evidence type="ECO:0000259" key="6">
    <source>
        <dbReference type="PROSITE" id="PS50089"/>
    </source>
</evidence>
<dbReference type="PANTHER" id="PTHR25462:SF291">
    <property type="entry name" value="E3 UBIQUITIN-PROTEIN LIGASE TRIM45"/>
    <property type="match status" value="1"/>
</dbReference>
<evidence type="ECO:0000256" key="5">
    <source>
        <dbReference type="SAM" id="Coils"/>
    </source>
</evidence>
<accession>A0A914AR34</accession>
<dbReference type="PROSITE" id="PS50089">
    <property type="entry name" value="ZF_RING_2"/>
    <property type="match status" value="1"/>
</dbReference>
<dbReference type="RefSeq" id="XP_038066118.1">
    <property type="nucleotide sequence ID" value="XM_038210190.1"/>
</dbReference>
<dbReference type="SMART" id="SM00336">
    <property type="entry name" value="BBOX"/>
    <property type="match status" value="1"/>
</dbReference>
<keyword evidence="3" id="KW-0862">Zinc</keyword>
<dbReference type="InterPro" id="IPR047153">
    <property type="entry name" value="TRIM45/56/19-like"/>
</dbReference>
<dbReference type="Pfam" id="PF00643">
    <property type="entry name" value="zf-B_box"/>
    <property type="match status" value="1"/>
</dbReference>
<dbReference type="PROSITE" id="PS50119">
    <property type="entry name" value="ZF_BBOX"/>
    <property type="match status" value="1"/>
</dbReference>
<proteinExistence type="predicted"/>
<dbReference type="OrthoDB" id="654191at2759"/>
<dbReference type="SUPFAM" id="SSF57845">
    <property type="entry name" value="B-box zinc-binding domain"/>
    <property type="match status" value="1"/>
</dbReference>
<evidence type="ECO:0000313" key="9">
    <source>
        <dbReference type="Proteomes" id="UP000887568"/>
    </source>
</evidence>
<dbReference type="CDD" id="cd19756">
    <property type="entry name" value="Bbox2"/>
    <property type="match status" value="1"/>
</dbReference>
<protein>
    <submittedName>
        <fullName evidence="8">Uncharacterized protein</fullName>
    </submittedName>
</protein>
<dbReference type="Gene3D" id="3.30.160.60">
    <property type="entry name" value="Classic Zinc Finger"/>
    <property type="match status" value="1"/>
</dbReference>
<dbReference type="Proteomes" id="UP000887568">
    <property type="component" value="Unplaced"/>
</dbReference>
<evidence type="ECO:0000259" key="7">
    <source>
        <dbReference type="PROSITE" id="PS50119"/>
    </source>
</evidence>
<dbReference type="PANTHER" id="PTHR25462">
    <property type="entry name" value="BONUS, ISOFORM C-RELATED"/>
    <property type="match status" value="1"/>
</dbReference>
<evidence type="ECO:0000256" key="2">
    <source>
        <dbReference type="ARBA" id="ARBA00022771"/>
    </source>
</evidence>
<keyword evidence="2 4" id="KW-0863">Zinc-finger</keyword>
<organism evidence="8 9">
    <name type="scientific">Patiria miniata</name>
    <name type="common">Bat star</name>
    <name type="synonym">Asterina miniata</name>
    <dbReference type="NCBI Taxonomy" id="46514"/>
    <lineage>
        <taxon>Eukaryota</taxon>
        <taxon>Metazoa</taxon>
        <taxon>Echinodermata</taxon>
        <taxon>Eleutherozoa</taxon>
        <taxon>Asterozoa</taxon>
        <taxon>Asteroidea</taxon>
        <taxon>Valvatacea</taxon>
        <taxon>Valvatida</taxon>
        <taxon>Asterinidae</taxon>
        <taxon>Patiria</taxon>
    </lineage>
</organism>
<reference evidence="8" key="1">
    <citation type="submission" date="2022-11" db="UniProtKB">
        <authorList>
            <consortium name="EnsemblMetazoa"/>
        </authorList>
    </citation>
    <scope>IDENTIFICATION</scope>
</reference>
<dbReference type="GO" id="GO:0061630">
    <property type="term" value="F:ubiquitin protein ligase activity"/>
    <property type="evidence" value="ECO:0007669"/>
    <property type="project" value="TreeGrafter"/>
</dbReference>
<evidence type="ECO:0000256" key="3">
    <source>
        <dbReference type="ARBA" id="ARBA00022833"/>
    </source>
</evidence>
<keyword evidence="9" id="KW-1185">Reference proteome</keyword>
<evidence type="ECO:0000256" key="4">
    <source>
        <dbReference type="PROSITE-ProRule" id="PRU00024"/>
    </source>
</evidence>
<feature type="domain" description="B box-type" evidence="7">
    <location>
        <begin position="98"/>
        <end position="139"/>
    </location>
</feature>
<keyword evidence="1" id="KW-0479">Metal-binding</keyword>
<dbReference type="InterPro" id="IPR001841">
    <property type="entry name" value="Znf_RING"/>
</dbReference>
<dbReference type="GeneID" id="119736167"/>
<dbReference type="AlphaFoldDB" id="A0A914AR34"/>
<dbReference type="InterPro" id="IPR027370">
    <property type="entry name" value="Znf-RING_euk"/>
</dbReference>
<feature type="domain" description="RING-type" evidence="6">
    <location>
        <begin position="21"/>
        <end position="61"/>
    </location>
</feature>
<dbReference type="Gene3D" id="3.30.40.10">
    <property type="entry name" value="Zinc/RING finger domain, C3HC4 (zinc finger)"/>
    <property type="match status" value="1"/>
</dbReference>